<reference evidence="12" key="4">
    <citation type="submission" date="2017-10" db="EMBL/GenBank/DDBJ databases">
        <authorList>
            <person name="Frank J."/>
        </authorList>
    </citation>
    <scope>NUCLEOTIDE SEQUENCE [LARGE SCALE GENOMIC DNA]</scope>
</reference>
<dbReference type="Proteomes" id="UP000501926">
    <property type="component" value="Chromosome"/>
</dbReference>
<keyword evidence="5 8" id="KW-0812">Transmembrane</keyword>
<comment type="subcellular location">
    <subcellularLocation>
        <location evidence="1">Cell membrane</location>
        <topology evidence="1">Multi-pass membrane protein</topology>
    </subcellularLocation>
</comment>
<evidence type="ECO:0000313" key="12">
    <source>
        <dbReference type="Proteomes" id="UP000221734"/>
    </source>
</evidence>
<evidence type="ECO:0000256" key="8">
    <source>
        <dbReference type="SAM" id="Phobius"/>
    </source>
</evidence>
<evidence type="ECO:0000256" key="6">
    <source>
        <dbReference type="ARBA" id="ARBA00022989"/>
    </source>
</evidence>
<keyword evidence="6 8" id="KW-1133">Transmembrane helix</keyword>
<sequence>MLGVALVYVGFVLFMNGLMVLGKLSAKHVFPMNLFAGALIVAGAMRTVFVHGGEIITYFYAMQSLLFGFTYLWVGINALGNHEGKGLGWYCLLVSVVAVPTSFTAMPDIGLLILWLMWASLWFMFFLLLGLGKAIEKITGYWTIVNAIVTGIAGYTILVEVWPWQ</sequence>
<protein>
    <submittedName>
        <fullName evidence="10">Urea channel UreI</fullName>
    </submittedName>
</protein>
<evidence type="ECO:0000313" key="10">
    <source>
        <dbReference type="EMBL" id="QII12572.1"/>
    </source>
</evidence>
<evidence type="ECO:0000256" key="3">
    <source>
        <dbReference type="ARBA" id="ARBA00022448"/>
    </source>
</evidence>
<feature type="transmembrane region" description="Helical" evidence="8">
    <location>
        <begin position="6"/>
        <end position="22"/>
    </location>
</feature>
<evidence type="ECO:0000313" key="13">
    <source>
        <dbReference type="Proteomes" id="UP000501926"/>
    </source>
</evidence>
<reference evidence="10 13" key="5">
    <citation type="submission" date="2020-02" db="EMBL/GenBank/DDBJ databases">
        <title>Newly sequenced genome of strain CSTR1 showed variability in Candidatus Kuenenia stuttgartiensis genomes.</title>
        <authorList>
            <person name="Ding C."/>
            <person name="Adrian L."/>
        </authorList>
    </citation>
    <scope>NUCLEOTIDE SEQUENCE [LARGE SCALE GENOMIC DNA]</scope>
    <source>
        <strain evidence="10 13">CSTR1</strain>
    </source>
</reference>
<feature type="transmembrane region" description="Helical" evidence="8">
    <location>
        <begin position="109"/>
        <end position="129"/>
    </location>
</feature>
<accession>Q1Q4V4</accession>
<dbReference type="KEGG" id="kst:KSMBR1_0341"/>
<evidence type="ECO:0000256" key="1">
    <source>
        <dbReference type="ARBA" id="ARBA00004651"/>
    </source>
</evidence>
<evidence type="ECO:0000256" key="5">
    <source>
        <dbReference type="ARBA" id="ARBA00022692"/>
    </source>
</evidence>
<dbReference type="CDD" id="cd13747">
    <property type="entry name" value="UreI_AmiS_like_1"/>
    <property type="match status" value="1"/>
</dbReference>
<dbReference type="InterPro" id="IPR038523">
    <property type="entry name" value="AmiSUreI_transpt_sf"/>
</dbReference>
<gene>
    <name evidence="10" type="ORF">KsCSTR_31930</name>
    <name evidence="11" type="ORF">KSMBR1_0341</name>
    <name evidence="9" type="ORF">kuste4273</name>
</gene>
<reference evidence="9" key="2">
    <citation type="submission" date="2006-01" db="EMBL/GenBank/DDBJ databases">
        <authorList>
            <person name="Genoscope"/>
        </authorList>
    </citation>
    <scope>NUCLEOTIDE SEQUENCE</scope>
</reference>
<keyword evidence="4" id="KW-1003">Cell membrane</keyword>
<feature type="transmembrane region" description="Helical" evidence="8">
    <location>
        <begin position="29"/>
        <end position="49"/>
    </location>
</feature>
<proteinExistence type="inferred from homology"/>
<evidence type="ECO:0000256" key="7">
    <source>
        <dbReference type="ARBA" id="ARBA00023136"/>
    </source>
</evidence>
<dbReference type="OrthoDB" id="6636366at2"/>
<feature type="transmembrane region" description="Helical" evidence="8">
    <location>
        <begin position="141"/>
        <end position="162"/>
    </location>
</feature>
<dbReference type="AlphaFoldDB" id="Q1Q4V4"/>
<dbReference type="EMBL" id="CT573071">
    <property type="protein sequence ID" value="CAJ75035.1"/>
    <property type="molecule type" value="Genomic_DNA"/>
</dbReference>
<dbReference type="EMBL" id="LT934425">
    <property type="protein sequence ID" value="SOH02857.1"/>
    <property type="molecule type" value="Genomic_DNA"/>
</dbReference>
<evidence type="ECO:0000256" key="4">
    <source>
        <dbReference type="ARBA" id="ARBA00022475"/>
    </source>
</evidence>
<evidence type="ECO:0000313" key="11">
    <source>
        <dbReference type="EMBL" id="SOH02857.1"/>
    </source>
</evidence>
<feature type="transmembrane region" description="Helical" evidence="8">
    <location>
        <begin position="55"/>
        <end position="74"/>
    </location>
</feature>
<reference evidence="9" key="1">
    <citation type="journal article" date="2006" name="Nature">
        <title>Deciphering the evolution and metabolism of an anammox bacterium from a community genome.</title>
        <authorList>
            <person name="Strous M."/>
            <person name="Pelletier E."/>
            <person name="Mangenot S."/>
            <person name="Rattei T."/>
            <person name="Lehner A."/>
            <person name="Taylor M.W."/>
            <person name="Horn M."/>
            <person name="Daims H."/>
            <person name="Bartol-Mavel D."/>
            <person name="Wincker P."/>
            <person name="Barbe V."/>
            <person name="Fonknechten N."/>
            <person name="Vallenet D."/>
            <person name="Segurens B."/>
            <person name="Schenowitz-Truong C."/>
            <person name="Medigue C."/>
            <person name="Collingro A."/>
            <person name="Snel B."/>
            <person name="Dutilh B.E."/>
            <person name="OpDenCamp H.J.M."/>
            <person name="vanDerDrift C."/>
            <person name="Cirpus I."/>
            <person name="vanDePas-Schoonen K.T."/>
            <person name="Harhangi H.R."/>
            <person name="vanNiftrik L."/>
            <person name="Schmid M."/>
            <person name="Keltjens J."/>
            <person name="vanDeVossenberg J."/>
            <person name="Kartal B."/>
            <person name="Meier H."/>
            <person name="Frishman D."/>
            <person name="Huynen M.A."/>
            <person name="Mewes H."/>
            <person name="Weissenbach J."/>
            <person name="Jetten M.S.M."/>
            <person name="Wagner M."/>
            <person name="LePaslier D."/>
        </authorList>
    </citation>
    <scope>NUCLEOTIDE SEQUENCE</scope>
</reference>
<dbReference type="InterPro" id="IPR003211">
    <property type="entry name" value="AmiSUreI_transpt"/>
</dbReference>
<dbReference type="Proteomes" id="UP000221734">
    <property type="component" value="Chromosome Kuenenia_stuttgartiensis_MBR1"/>
</dbReference>
<keyword evidence="7 8" id="KW-0472">Membrane</keyword>
<dbReference type="Gene3D" id="1.25.40.600">
    <property type="match status" value="1"/>
</dbReference>
<evidence type="ECO:0000313" key="9">
    <source>
        <dbReference type="EMBL" id="CAJ75035.1"/>
    </source>
</evidence>
<dbReference type="GO" id="GO:0005886">
    <property type="term" value="C:plasma membrane"/>
    <property type="evidence" value="ECO:0007669"/>
    <property type="project" value="UniProtKB-SubCell"/>
</dbReference>
<dbReference type="Pfam" id="PF02293">
    <property type="entry name" value="AmiS_UreI"/>
    <property type="match status" value="1"/>
</dbReference>
<dbReference type="EMBL" id="CP049055">
    <property type="protein sequence ID" value="QII12572.1"/>
    <property type="molecule type" value="Genomic_DNA"/>
</dbReference>
<comment type="similarity">
    <text evidence="2">Belongs to the AmiS/UreI family.</text>
</comment>
<keyword evidence="3" id="KW-0813">Transport</keyword>
<keyword evidence="12" id="KW-1185">Reference proteome</keyword>
<feature type="transmembrane region" description="Helical" evidence="8">
    <location>
        <begin position="86"/>
        <end position="103"/>
    </location>
</feature>
<evidence type="ECO:0000256" key="2">
    <source>
        <dbReference type="ARBA" id="ARBA00010068"/>
    </source>
</evidence>
<name>Q1Q4V4_KUEST</name>
<reference evidence="11" key="3">
    <citation type="submission" date="2017-10" db="EMBL/GenBank/DDBJ databases">
        <authorList>
            <person name="Banno H."/>
            <person name="Chua N.-H."/>
        </authorList>
    </citation>
    <scope>NUCLEOTIDE SEQUENCE [LARGE SCALE GENOMIC DNA]</scope>
    <source>
        <strain evidence="11">Kuenenia_mbr1_ru-nijmegen</strain>
    </source>
</reference>
<dbReference type="RefSeq" id="WP_099323764.1">
    <property type="nucleotide sequence ID" value="NZ_CP049055.1"/>
</dbReference>
<organism evidence="9">
    <name type="scientific">Kuenenia stuttgartiensis</name>
    <dbReference type="NCBI Taxonomy" id="174633"/>
    <lineage>
        <taxon>Bacteria</taxon>
        <taxon>Pseudomonadati</taxon>
        <taxon>Planctomycetota</taxon>
        <taxon>Candidatus Brocadiia</taxon>
        <taxon>Candidatus Brocadiales</taxon>
        <taxon>Candidatus Brocadiaceae</taxon>
        <taxon>Candidatus Kuenenia</taxon>
    </lineage>
</organism>